<dbReference type="PANTHER" id="PTHR42928:SF5">
    <property type="entry name" value="BLR1237 PROTEIN"/>
    <property type="match status" value="1"/>
</dbReference>
<evidence type="ECO:0000313" key="4">
    <source>
        <dbReference type="Proteomes" id="UP001229355"/>
    </source>
</evidence>
<evidence type="ECO:0000313" key="3">
    <source>
        <dbReference type="EMBL" id="WEX91040.1"/>
    </source>
</evidence>
<dbReference type="InterPro" id="IPR042100">
    <property type="entry name" value="Bug_dom1"/>
</dbReference>
<dbReference type="Proteomes" id="UP001229355">
    <property type="component" value="Chromosome 2"/>
</dbReference>
<dbReference type="EMBL" id="CP120374">
    <property type="protein sequence ID" value="WEX91040.1"/>
    <property type="molecule type" value="Genomic_DNA"/>
</dbReference>
<dbReference type="CDD" id="cd07012">
    <property type="entry name" value="PBP2_Bug_TTT"/>
    <property type="match status" value="1"/>
</dbReference>
<name>A0ABY8DJD9_9HYPH</name>
<dbReference type="RefSeq" id="WP_280663004.1">
    <property type="nucleotide sequence ID" value="NZ_CP120374.1"/>
</dbReference>
<keyword evidence="4" id="KW-1185">Reference proteome</keyword>
<proteinExistence type="inferred from homology"/>
<sequence length="327" mass="34761">MIINRRNFLIAASAGAASSLPVARSVFAQDPYPSRPVSFIIGNPPGGDDDTLSRFIADQIRADLGQTIIVDNRGGGATTVAGNLVASSDPDGYRILCLTTSGIVQTVLRDNLPYNLESFAPIVGIGGYPMALVVSGQSDIKTMDDLIKVAKSPDGITFGSAGAGTLAHLTAVRFLKEIGGNGVHVSYRNNPEGLQALGGGFIQMMFPSAREAATLSANGLLRVLAVTSPERTSNLPDTATMRELGHPDIDSMLWYGYMAPKGTSDAVVKRLSDAIARGVQSDAFHQKFGPLAFQEQLLTGGELRDFMATQAQRWQTVITENNVKFTD</sequence>
<reference evidence="3 4" key="1">
    <citation type="submission" date="2023-03" db="EMBL/GenBank/DDBJ databases">
        <authorList>
            <person name="Kaur S."/>
            <person name="Espinosa-Saiz D."/>
            <person name="Velazquez E."/>
            <person name="Menendez E."/>
            <person name="diCenzo G.C."/>
        </authorList>
    </citation>
    <scope>NUCLEOTIDE SEQUENCE [LARGE SCALE GENOMIC DNA]</scope>
    <source>
        <strain evidence="3 4">LMG 24692</strain>
    </source>
</reference>
<feature type="chain" id="PRO_5045858919" evidence="2">
    <location>
        <begin position="29"/>
        <end position="327"/>
    </location>
</feature>
<organism evidence="3 4">
    <name type="scientific">Sinorhizobium garamanticum</name>
    <dbReference type="NCBI Taxonomy" id="680247"/>
    <lineage>
        <taxon>Bacteria</taxon>
        <taxon>Pseudomonadati</taxon>
        <taxon>Pseudomonadota</taxon>
        <taxon>Alphaproteobacteria</taxon>
        <taxon>Hyphomicrobiales</taxon>
        <taxon>Rhizobiaceae</taxon>
        <taxon>Sinorhizobium/Ensifer group</taxon>
        <taxon>Sinorhizobium</taxon>
    </lineage>
</organism>
<keyword evidence="2" id="KW-0732">Signal</keyword>
<evidence type="ECO:0000256" key="1">
    <source>
        <dbReference type="ARBA" id="ARBA00006987"/>
    </source>
</evidence>
<dbReference type="PROSITE" id="PS51318">
    <property type="entry name" value="TAT"/>
    <property type="match status" value="1"/>
</dbReference>
<dbReference type="PANTHER" id="PTHR42928">
    <property type="entry name" value="TRICARBOXYLATE-BINDING PROTEIN"/>
    <property type="match status" value="1"/>
</dbReference>
<feature type="signal peptide" evidence="2">
    <location>
        <begin position="1"/>
        <end position="28"/>
    </location>
</feature>
<dbReference type="Gene3D" id="3.40.190.10">
    <property type="entry name" value="Periplasmic binding protein-like II"/>
    <property type="match status" value="1"/>
</dbReference>
<dbReference type="InterPro" id="IPR006311">
    <property type="entry name" value="TAT_signal"/>
</dbReference>
<comment type="similarity">
    <text evidence="1">Belongs to the UPF0065 (bug) family.</text>
</comment>
<gene>
    <name evidence="3" type="ORF">PZN02_004645</name>
</gene>
<dbReference type="Pfam" id="PF03401">
    <property type="entry name" value="TctC"/>
    <property type="match status" value="1"/>
</dbReference>
<dbReference type="Gene3D" id="3.40.190.150">
    <property type="entry name" value="Bordetella uptake gene, domain 1"/>
    <property type="match status" value="1"/>
</dbReference>
<dbReference type="InterPro" id="IPR005064">
    <property type="entry name" value="BUG"/>
</dbReference>
<protein>
    <submittedName>
        <fullName evidence="3">Tripartite tricarboxylate transporter substrate binding protein</fullName>
    </submittedName>
</protein>
<evidence type="ECO:0000256" key="2">
    <source>
        <dbReference type="SAM" id="SignalP"/>
    </source>
</evidence>
<dbReference type="SUPFAM" id="SSF53850">
    <property type="entry name" value="Periplasmic binding protein-like II"/>
    <property type="match status" value="1"/>
</dbReference>
<accession>A0ABY8DJD9</accession>
<dbReference type="PIRSF" id="PIRSF017082">
    <property type="entry name" value="YflP"/>
    <property type="match status" value="1"/>
</dbReference>